<dbReference type="CDD" id="cd00090">
    <property type="entry name" value="HTH_ARSR"/>
    <property type="match status" value="1"/>
</dbReference>
<evidence type="ECO:0000259" key="5">
    <source>
        <dbReference type="Pfam" id="PF13404"/>
    </source>
</evidence>
<dbReference type="SUPFAM" id="SSF46785">
    <property type="entry name" value="Winged helix' DNA-binding domain"/>
    <property type="match status" value="1"/>
</dbReference>
<dbReference type="Proteomes" id="UP001646141">
    <property type="component" value="Unassembled WGS sequence"/>
</dbReference>
<evidence type="ECO:0000313" key="7">
    <source>
        <dbReference type="Proteomes" id="UP001646141"/>
    </source>
</evidence>
<dbReference type="InterPro" id="IPR036388">
    <property type="entry name" value="WH-like_DNA-bd_sf"/>
</dbReference>
<dbReference type="PANTHER" id="PTHR30154:SF50">
    <property type="entry name" value="TRANSCRIPTIONAL REGULATOR, ASNC FAMILY"/>
    <property type="match status" value="1"/>
</dbReference>
<dbReference type="InterPro" id="IPR036390">
    <property type="entry name" value="WH_DNA-bd_sf"/>
</dbReference>
<sequence length="363" mass="39326">MDLASSENAGFNQYVREITRNDHLHDPSVLDDEDLQLVHALQIAPRASWTSLASILGVHSTTLAARWKRLTDAGVAWIAAHPLATRLCPVTAFIEVMCAVPQREEVISALSALPDVVSLDISARHRDLLLTVSAASLAHLTEQTLPVIAAVPGVEHVETSFSTRMHVIADSWSMKSLTQEQARNVAKLNPRQRAEATPPRVDPAVLRSLALDGRASASEIARSLGMSEPTVRRQIRAAVEHGLVHFRCEVAQGVTGTPVTAQWFAAVPATEHEKLAQRVAQIPGVRLCASTTGRTNILIAVWLRSVAEVPRIEEMLVEAVPSLVIRESAIALRIVKRVGWLLGDGGRATGEIIPPSWGQVLAK</sequence>
<protein>
    <submittedName>
        <fullName evidence="6">Lrp/AsnC family transcriptional regulator</fullName>
    </submittedName>
</protein>
<feature type="domain" description="HTH asnC-type" evidence="5">
    <location>
        <begin position="30"/>
        <end position="70"/>
    </location>
</feature>
<dbReference type="InterPro" id="IPR019888">
    <property type="entry name" value="Tscrpt_reg_AsnC-like"/>
</dbReference>
<keyword evidence="7" id="KW-1185">Reference proteome</keyword>
<keyword evidence="2" id="KW-0238">DNA-binding</keyword>
<accession>A0ABS1SPU5</accession>
<dbReference type="SMART" id="SM00344">
    <property type="entry name" value="HTH_ASNC"/>
    <property type="match status" value="2"/>
</dbReference>
<dbReference type="Pfam" id="PF01037">
    <property type="entry name" value="AsnC_trans_reg"/>
    <property type="match status" value="2"/>
</dbReference>
<dbReference type="Gene3D" id="3.30.70.920">
    <property type="match status" value="2"/>
</dbReference>
<keyword evidence="1" id="KW-0805">Transcription regulation</keyword>
<dbReference type="Gene3D" id="1.10.10.10">
    <property type="entry name" value="Winged helix-like DNA-binding domain superfamily/Winged helix DNA-binding domain"/>
    <property type="match status" value="2"/>
</dbReference>
<comment type="caution">
    <text evidence="6">The sequence shown here is derived from an EMBL/GenBank/DDBJ whole genome shotgun (WGS) entry which is preliminary data.</text>
</comment>
<dbReference type="PANTHER" id="PTHR30154">
    <property type="entry name" value="LEUCINE-RESPONSIVE REGULATORY PROTEIN"/>
    <property type="match status" value="1"/>
</dbReference>
<gene>
    <name evidence="6" type="ORF">D3226_09470</name>
</gene>
<dbReference type="PRINTS" id="PR00033">
    <property type="entry name" value="HTHASNC"/>
</dbReference>
<evidence type="ECO:0000259" key="4">
    <source>
        <dbReference type="Pfam" id="PF01037"/>
    </source>
</evidence>
<dbReference type="InterPro" id="IPR019887">
    <property type="entry name" value="Tscrpt_reg_AsnC/Lrp_C"/>
</dbReference>
<dbReference type="SUPFAM" id="SSF54909">
    <property type="entry name" value="Dimeric alpha+beta barrel"/>
    <property type="match status" value="2"/>
</dbReference>
<dbReference type="EMBL" id="QYAD01000003">
    <property type="protein sequence ID" value="MBL3690187.1"/>
    <property type="molecule type" value="Genomic_DNA"/>
</dbReference>
<evidence type="ECO:0000313" key="6">
    <source>
        <dbReference type="EMBL" id="MBL3690187.1"/>
    </source>
</evidence>
<dbReference type="InterPro" id="IPR011991">
    <property type="entry name" value="ArsR-like_HTH"/>
</dbReference>
<keyword evidence="3" id="KW-0804">Transcription</keyword>
<dbReference type="InterPro" id="IPR000485">
    <property type="entry name" value="AsnC-type_HTH_dom"/>
</dbReference>
<organism evidence="6 7">
    <name type="scientific">Leucobacter chromiireducens subsp. chromiireducens</name>
    <dbReference type="NCBI Taxonomy" id="660067"/>
    <lineage>
        <taxon>Bacteria</taxon>
        <taxon>Bacillati</taxon>
        <taxon>Actinomycetota</taxon>
        <taxon>Actinomycetes</taxon>
        <taxon>Micrococcales</taxon>
        <taxon>Microbacteriaceae</taxon>
        <taxon>Leucobacter</taxon>
    </lineage>
</organism>
<proteinExistence type="predicted"/>
<feature type="domain" description="Transcription regulator AsnC/Lrp ligand binding" evidence="4">
    <location>
        <begin position="271"/>
        <end position="331"/>
    </location>
</feature>
<feature type="domain" description="Transcription regulator AsnC/Lrp ligand binding" evidence="4">
    <location>
        <begin position="94"/>
        <end position="163"/>
    </location>
</feature>
<dbReference type="Pfam" id="PF13404">
    <property type="entry name" value="HTH_AsnC-type"/>
    <property type="match status" value="1"/>
</dbReference>
<evidence type="ECO:0000256" key="1">
    <source>
        <dbReference type="ARBA" id="ARBA00023015"/>
    </source>
</evidence>
<dbReference type="Pfam" id="PF13412">
    <property type="entry name" value="HTH_24"/>
    <property type="match status" value="1"/>
</dbReference>
<name>A0ABS1SPU5_9MICO</name>
<evidence type="ECO:0000256" key="3">
    <source>
        <dbReference type="ARBA" id="ARBA00023163"/>
    </source>
</evidence>
<reference evidence="6 7" key="1">
    <citation type="submission" date="2018-09" db="EMBL/GenBank/DDBJ databases">
        <title>Comparative genomics of Leucobacter spp.</title>
        <authorList>
            <person name="Reis A.C."/>
            <person name="Kolvenbach B.A."/>
            <person name="Corvini P.F.X."/>
            <person name="Nunes O.C."/>
        </authorList>
    </citation>
    <scope>NUCLEOTIDE SEQUENCE [LARGE SCALE GENOMIC DNA]</scope>
    <source>
        <strain evidence="6 7">L-1</strain>
    </source>
</reference>
<evidence type="ECO:0000256" key="2">
    <source>
        <dbReference type="ARBA" id="ARBA00023125"/>
    </source>
</evidence>
<dbReference type="InterPro" id="IPR011008">
    <property type="entry name" value="Dimeric_a/b-barrel"/>
</dbReference>